<keyword evidence="2" id="KW-0472">Membrane</keyword>
<feature type="transmembrane region" description="Helical" evidence="2">
    <location>
        <begin position="459"/>
        <end position="488"/>
    </location>
</feature>
<protein>
    <submittedName>
        <fullName evidence="3">Uncharacterized protein</fullName>
    </submittedName>
</protein>
<feature type="transmembrane region" description="Helical" evidence="2">
    <location>
        <begin position="222"/>
        <end position="245"/>
    </location>
</feature>
<feature type="transmembrane region" description="Helical" evidence="2">
    <location>
        <begin position="376"/>
        <end position="404"/>
    </location>
</feature>
<feature type="transmembrane region" description="Helical" evidence="2">
    <location>
        <begin position="292"/>
        <end position="321"/>
    </location>
</feature>
<gene>
    <name evidence="3" type="ORF">RF11_00690</name>
</gene>
<evidence type="ECO:0000256" key="2">
    <source>
        <dbReference type="SAM" id="Phobius"/>
    </source>
</evidence>
<keyword evidence="4" id="KW-1185">Reference proteome</keyword>
<keyword evidence="2" id="KW-0812">Transmembrane</keyword>
<evidence type="ECO:0000313" key="4">
    <source>
        <dbReference type="Proteomes" id="UP000031668"/>
    </source>
</evidence>
<dbReference type="EMBL" id="JWZT01000332">
    <property type="protein sequence ID" value="KII74612.1"/>
    <property type="molecule type" value="Genomic_DNA"/>
</dbReference>
<proteinExistence type="predicted"/>
<dbReference type="AlphaFoldDB" id="A0A0C2NKX2"/>
<name>A0A0C2NKX2_THEKT</name>
<comment type="caution">
    <text evidence="3">The sequence shown here is derived from an EMBL/GenBank/DDBJ whole genome shotgun (WGS) entry which is preliminary data.</text>
</comment>
<feature type="transmembrane region" description="Helical" evidence="2">
    <location>
        <begin position="425"/>
        <end position="447"/>
    </location>
</feature>
<dbReference type="Proteomes" id="UP000031668">
    <property type="component" value="Unassembled WGS sequence"/>
</dbReference>
<evidence type="ECO:0000313" key="3">
    <source>
        <dbReference type="EMBL" id="KII74612.1"/>
    </source>
</evidence>
<accession>A0A0C2NKX2</accession>
<feature type="transmembrane region" description="Helical" evidence="2">
    <location>
        <begin position="333"/>
        <end position="356"/>
    </location>
</feature>
<reference evidence="3 4" key="1">
    <citation type="journal article" date="2014" name="Genome Biol. Evol.">
        <title>The genome of the myxosporean Thelohanellus kitauei shows adaptations to nutrient acquisition within its fish host.</title>
        <authorList>
            <person name="Yang Y."/>
            <person name="Xiong J."/>
            <person name="Zhou Z."/>
            <person name="Huo F."/>
            <person name="Miao W."/>
            <person name="Ran C."/>
            <person name="Liu Y."/>
            <person name="Zhang J."/>
            <person name="Feng J."/>
            <person name="Wang M."/>
            <person name="Wang M."/>
            <person name="Wang L."/>
            <person name="Yao B."/>
        </authorList>
    </citation>
    <scope>NUCLEOTIDE SEQUENCE [LARGE SCALE GENOMIC DNA]</scope>
    <source>
        <strain evidence="3">Wuqing</strain>
    </source>
</reference>
<evidence type="ECO:0000256" key="1">
    <source>
        <dbReference type="SAM" id="MobiDB-lite"/>
    </source>
</evidence>
<feature type="transmembrane region" description="Helical" evidence="2">
    <location>
        <begin position="265"/>
        <end position="286"/>
    </location>
</feature>
<feature type="region of interest" description="Disordered" evidence="1">
    <location>
        <begin position="625"/>
        <end position="659"/>
    </location>
</feature>
<organism evidence="3 4">
    <name type="scientific">Thelohanellus kitauei</name>
    <name type="common">Myxosporean</name>
    <dbReference type="NCBI Taxonomy" id="669202"/>
    <lineage>
        <taxon>Eukaryota</taxon>
        <taxon>Metazoa</taxon>
        <taxon>Cnidaria</taxon>
        <taxon>Myxozoa</taxon>
        <taxon>Myxosporea</taxon>
        <taxon>Bivalvulida</taxon>
        <taxon>Platysporina</taxon>
        <taxon>Myxobolidae</taxon>
        <taxon>Thelohanellus</taxon>
    </lineage>
</organism>
<sequence length="681" mass="78670">MSIRCEDSKYRYKPKKTVEITTYFYAEKNQEFFEDFPKIIQTCAGCRVTVKNSFSFSLQTISFKKKGVQKIFCITDTLFDQNSQQMCFNKDIFEPYNESTLFNFLVDVTSESVNITFVHVAQSPFPFTDMIDKYLSWNIQNHQPAIRIQISGASIPVNQDNLEVTYFTEKYYPFTKSVFGNSLLNSAFAKIGGPVLIYRLPDPRIFHLGLFDLDESLQGLRFTYLVGSCFFLACTFVFLMCLIFYQSSTKISRVLNEDYHHMDIIIYSMFYSTVITLDIVSGQKIFSSLKSVTPILLCYVVLSIISKFAVSCFFTFITALSDFTQTKLKKSRLFLLLNNISTFMVFFTFLICVCVLNKNFATSNSFLIDINVMNSFFFHVYLIYLAVFVLNGTMAGISILLLALNRYKIHNFVSTMIIPNIRSRFSSVAFSFLSVIFISLSFMYYIFSTQETWSHQSFVYLMIAYFIFLAYLLTLLVGFNGTINVLALKRIGKAFNYKPGINVMPRDFGNYLEIYNQKVPKNVSETKDRYIETFFDDAPVFKRSTVNPSDNLTQTQCAASPTSHFEPLVPDYSLKASTFRQLDHENAFKPSLPMVEPSKHKAHHNDSSGMFKTTVSNDDCCRSILTSTPTKNYPKNENSDKSHKKYPRTPYRAPESDNRLPLYQRTLTELNYFKQEDYRLI</sequence>
<feature type="compositionally biased region" description="Polar residues" evidence="1">
    <location>
        <begin position="625"/>
        <end position="636"/>
    </location>
</feature>
<keyword evidence="2" id="KW-1133">Transmembrane helix</keyword>